<dbReference type="GO" id="GO:0003677">
    <property type="term" value="F:DNA binding"/>
    <property type="evidence" value="ECO:0007669"/>
    <property type="project" value="TreeGrafter"/>
</dbReference>
<name>A0A843V1W1_COLES</name>
<dbReference type="PANTHER" id="PTHR45623">
    <property type="entry name" value="CHROMODOMAIN-HELICASE-DNA-BINDING PROTEIN 3-RELATED-RELATED"/>
    <property type="match status" value="1"/>
</dbReference>
<organism evidence="4 5">
    <name type="scientific">Colocasia esculenta</name>
    <name type="common">Wild taro</name>
    <name type="synonym">Arum esculentum</name>
    <dbReference type="NCBI Taxonomy" id="4460"/>
    <lineage>
        <taxon>Eukaryota</taxon>
        <taxon>Viridiplantae</taxon>
        <taxon>Streptophyta</taxon>
        <taxon>Embryophyta</taxon>
        <taxon>Tracheophyta</taxon>
        <taxon>Spermatophyta</taxon>
        <taxon>Magnoliopsida</taxon>
        <taxon>Liliopsida</taxon>
        <taxon>Araceae</taxon>
        <taxon>Aroideae</taxon>
        <taxon>Colocasieae</taxon>
        <taxon>Colocasia</taxon>
    </lineage>
</organism>
<evidence type="ECO:0000256" key="2">
    <source>
        <dbReference type="ARBA" id="ARBA00023242"/>
    </source>
</evidence>
<keyword evidence="2" id="KW-0539">Nucleus</keyword>
<gene>
    <name evidence="4" type="ORF">Taro_021239</name>
</gene>
<dbReference type="Gene3D" id="3.40.50.300">
    <property type="entry name" value="P-loop containing nucleotide triphosphate hydrolases"/>
    <property type="match status" value="1"/>
</dbReference>
<evidence type="ECO:0000313" key="5">
    <source>
        <dbReference type="Proteomes" id="UP000652761"/>
    </source>
</evidence>
<dbReference type="Pfam" id="PF00176">
    <property type="entry name" value="SNF2-rel_dom"/>
    <property type="match status" value="1"/>
</dbReference>
<evidence type="ECO:0000313" key="4">
    <source>
        <dbReference type="EMBL" id="MQL88667.1"/>
    </source>
</evidence>
<dbReference type="AlphaFoldDB" id="A0A843V1W1"/>
<dbReference type="OrthoDB" id="1746101at2759"/>
<dbReference type="GO" id="GO:0140658">
    <property type="term" value="F:ATP-dependent chromatin remodeler activity"/>
    <property type="evidence" value="ECO:0007669"/>
    <property type="project" value="TreeGrafter"/>
</dbReference>
<comment type="subcellular location">
    <subcellularLocation>
        <location evidence="1">Nucleus</location>
    </subcellularLocation>
</comment>
<feature type="domain" description="SNF2 N-terminal" evidence="3">
    <location>
        <begin position="1"/>
        <end position="111"/>
    </location>
</feature>
<protein>
    <recommendedName>
        <fullName evidence="3">SNF2 N-terminal domain-containing protein</fullName>
    </recommendedName>
</protein>
<dbReference type="GO" id="GO:0000785">
    <property type="term" value="C:chromatin"/>
    <property type="evidence" value="ECO:0007669"/>
    <property type="project" value="TreeGrafter"/>
</dbReference>
<evidence type="ECO:0000256" key="1">
    <source>
        <dbReference type="ARBA" id="ARBA00004123"/>
    </source>
</evidence>
<comment type="caution">
    <text evidence="4">The sequence shown here is derived from an EMBL/GenBank/DDBJ whole genome shotgun (WGS) entry which is preliminary data.</text>
</comment>
<dbReference type="Gene3D" id="3.40.50.10810">
    <property type="entry name" value="Tandem AAA-ATPase domain"/>
    <property type="match status" value="1"/>
</dbReference>
<sequence>GTPLQNTLLELFALLHFLDPEKFSEPKSQAEFFSTIEARFKDEESLNSDLKVSQIHELLRPRMLRRMKSDALPESIPAKKWVEIPCALTDFQRELYINILEKNYKKLNDGIQS</sequence>
<dbReference type="GO" id="GO:0003682">
    <property type="term" value="F:chromatin binding"/>
    <property type="evidence" value="ECO:0007669"/>
    <property type="project" value="TreeGrafter"/>
</dbReference>
<dbReference type="GO" id="GO:0005524">
    <property type="term" value="F:ATP binding"/>
    <property type="evidence" value="ECO:0007669"/>
    <property type="project" value="InterPro"/>
</dbReference>
<feature type="non-terminal residue" evidence="4">
    <location>
        <position position="1"/>
    </location>
</feature>
<feature type="non-terminal residue" evidence="4">
    <location>
        <position position="113"/>
    </location>
</feature>
<keyword evidence="5" id="KW-1185">Reference proteome</keyword>
<dbReference type="Proteomes" id="UP000652761">
    <property type="component" value="Unassembled WGS sequence"/>
</dbReference>
<dbReference type="PANTHER" id="PTHR45623:SF33">
    <property type="entry name" value="OS01G0881000 PROTEIN"/>
    <property type="match status" value="1"/>
</dbReference>
<evidence type="ECO:0000259" key="3">
    <source>
        <dbReference type="Pfam" id="PF00176"/>
    </source>
</evidence>
<dbReference type="GO" id="GO:0005634">
    <property type="term" value="C:nucleus"/>
    <property type="evidence" value="ECO:0007669"/>
    <property type="project" value="UniProtKB-SubCell"/>
</dbReference>
<reference evidence="4" key="1">
    <citation type="submission" date="2017-07" db="EMBL/GenBank/DDBJ databases">
        <title>Taro Niue Genome Assembly and Annotation.</title>
        <authorList>
            <person name="Atibalentja N."/>
            <person name="Keating K."/>
            <person name="Fields C.J."/>
        </authorList>
    </citation>
    <scope>NUCLEOTIDE SEQUENCE</scope>
    <source>
        <strain evidence="4">Niue_2</strain>
        <tissue evidence="4">Leaf</tissue>
    </source>
</reference>
<dbReference type="InterPro" id="IPR027417">
    <property type="entry name" value="P-loop_NTPase"/>
</dbReference>
<dbReference type="GO" id="GO:0042393">
    <property type="term" value="F:histone binding"/>
    <property type="evidence" value="ECO:0007669"/>
    <property type="project" value="TreeGrafter"/>
</dbReference>
<dbReference type="SUPFAM" id="SSF52540">
    <property type="entry name" value="P-loop containing nucleoside triphosphate hydrolases"/>
    <property type="match status" value="1"/>
</dbReference>
<dbReference type="InterPro" id="IPR000330">
    <property type="entry name" value="SNF2_N"/>
</dbReference>
<dbReference type="InterPro" id="IPR038718">
    <property type="entry name" value="SNF2-like_sf"/>
</dbReference>
<accession>A0A843V1W1</accession>
<dbReference type="EMBL" id="NMUH01001078">
    <property type="protein sequence ID" value="MQL88667.1"/>
    <property type="molecule type" value="Genomic_DNA"/>
</dbReference>
<proteinExistence type="predicted"/>
<dbReference type="GO" id="GO:0016887">
    <property type="term" value="F:ATP hydrolysis activity"/>
    <property type="evidence" value="ECO:0007669"/>
    <property type="project" value="TreeGrafter"/>
</dbReference>